<evidence type="ECO:0000256" key="9">
    <source>
        <dbReference type="SAM" id="Phobius"/>
    </source>
</evidence>
<keyword evidence="3" id="KW-0735">Signal-anchor</keyword>
<proteinExistence type="predicted"/>
<keyword evidence="4 9" id="KW-1133">Transmembrane helix</keyword>
<feature type="transmembrane region" description="Helical" evidence="9">
    <location>
        <begin position="55"/>
        <end position="75"/>
    </location>
</feature>
<keyword evidence="6 9" id="KW-0472">Membrane</keyword>
<dbReference type="InterPro" id="IPR026139">
    <property type="entry name" value="GOLM1/CASC4"/>
</dbReference>
<feature type="transmembrane region" description="Helical" evidence="9">
    <location>
        <begin position="151"/>
        <end position="173"/>
    </location>
</feature>
<sequence>MNHTSFIDKLYRQAVRHYRLRLWGVLFTASLLVLFSWLAMALLDSIVHFSRVSRWGFFSLQLSFMFYLIACRIYPAWRDERLRKKSASLKTFARLADKLTGSVDLWLNTVELSEQHNKEGDADPYREAAIGRLIPRCDFNALQRALPLKRYMPATVFPLVFLFSTALLTGLIGRPLGVSALRMVAPWAAFFEIPAYTMDVKPGTATVYRGEDLTIRAVYRGPRAGGLQLWRREGKEVRSFPLIKKENSSYTAVLKNNLNDFRYWVQAADMENDDYEGRIVSDTFRVNILEPPFVKNLRMEVIPPPYSKLSRQAHGINDTRFSLLPGSEVYIQLTANKALRAAGMVFDDSSRFNLQVHNFSAEGRRVFMRGGQYRFSLLSMDSLVNRGPLRYKVEVLDDRPPYVEITAPGMDIEAQPEDILPIEVLAGDDFGVAGIVLYYRHIASGDTGIWQKKPFSIKENEGQSHGRILFDFSEKAIAYGDQIEYFAQAMDGNNVSGPGVARSARYKVLFPSLDDLFEDFAEKTEERNDDMEDMARRSEDLKKTLEEIHRDLKRTEKMDWKTKKRIEHTLDEQKRLREKVEKIEQELQKMVEQLEDREILSEEMLRKYQQLQDMFRQIAPPELMEAMQKLQQAMEKSNPEEVEKALRSFKENQENFKQNLERTLELFKQIQMEQQLDRLAQQARELVEKQQQIGERLDKKEEGTAGMQEQQTRQLKNMERSLDEMLQNPRLQSFKESMQGLSEARKEMARRRMAAQSEDIKKALQQGKREQAAQQSGELQQNMRSMQERLQGSLDKMRQSHKQKVQSKMLAVTRDLLKLSFEQERLQRQSRNASRVDDQLREIARKQSRVQQNLQKTIGEMIELSKQTFFMEQSLNRDMARAQSLMRKSMDDLSERRAMPAAQSQRQAMEALNRGVQGMQRSLDRLGKSPGGTGFEQLMEQLKQMAGMQGGLNGETMGLFNAQQGNRGRLSPAQQGLQKRLAARQQALQQAMREIADEMGNRGDVLGRLGQLSEEMEKVVQDLLKKGISRKTVERQQRILSRMLDAQKSAREREYSKKRKAQKAKRYQAVDPGRLSPAENAYLKQLQEALRNSYREGYAPEYQRSIETYIHKLIREKQQGNGETSNEQK</sequence>
<feature type="region of interest" description="Disordered" evidence="8">
    <location>
        <begin position="694"/>
        <end position="714"/>
    </location>
</feature>
<name>A0A7V5RQI3_CALAY</name>
<feature type="coiled-coil region" evidence="7">
    <location>
        <begin position="521"/>
        <end position="603"/>
    </location>
</feature>
<dbReference type="PANTHER" id="PTHR15896:SF10">
    <property type="entry name" value="CHROMOSOME UNDETERMINED SCAFFOLD_98, WHOLE GENOME SHOTGUN SEQUENCE"/>
    <property type="match status" value="1"/>
</dbReference>
<evidence type="ECO:0008006" key="11">
    <source>
        <dbReference type="Google" id="ProtNLM"/>
    </source>
</evidence>
<comment type="caution">
    <text evidence="10">The sequence shown here is derived from an EMBL/GenBank/DDBJ whole genome shotgun (WGS) entry which is preliminary data.</text>
</comment>
<gene>
    <name evidence="10" type="ORF">ENJ15_06325</name>
</gene>
<evidence type="ECO:0000256" key="7">
    <source>
        <dbReference type="SAM" id="Coils"/>
    </source>
</evidence>
<evidence type="ECO:0000256" key="5">
    <source>
        <dbReference type="ARBA" id="ARBA00023054"/>
    </source>
</evidence>
<feature type="region of interest" description="Disordered" evidence="8">
    <location>
        <begin position="1047"/>
        <end position="1070"/>
    </location>
</feature>
<dbReference type="PANTHER" id="PTHR15896">
    <property type="entry name" value="GOLGI PHOSPHOPROTEIN 2/GP73-RELATED"/>
    <property type="match status" value="1"/>
</dbReference>
<protein>
    <recommendedName>
        <fullName evidence="11">DUF4175 family protein</fullName>
    </recommendedName>
</protein>
<dbReference type="Proteomes" id="UP000885771">
    <property type="component" value="Unassembled WGS sequence"/>
</dbReference>
<feature type="compositionally biased region" description="Basic residues" evidence="8">
    <location>
        <begin position="1056"/>
        <end position="1066"/>
    </location>
</feature>
<evidence type="ECO:0000256" key="8">
    <source>
        <dbReference type="SAM" id="MobiDB-lite"/>
    </source>
</evidence>
<dbReference type="EMBL" id="DRLI01000243">
    <property type="protein sequence ID" value="HHM02612.1"/>
    <property type="molecule type" value="Genomic_DNA"/>
</dbReference>
<accession>A0A7V5RQI3</accession>
<evidence type="ECO:0000313" key="10">
    <source>
        <dbReference type="EMBL" id="HHM02612.1"/>
    </source>
</evidence>
<evidence type="ECO:0000256" key="1">
    <source>
        <dbReference type="ARBA" id="ARBA00004606"/>
    </source>
</evidence>
<reference evidence="10" key="1">
    <citation type="journal article" date="2020" name="mSystems">
        <title>Genome- and Community-Level Interaction Insights into Carbon Utilization and Element Cycling Functions of Hydrothermarchaeota in Hydrothermal Sediment.</title>
        <authorList>
            <person name="Zhou Z."/>
            <person name="Liu Y."/>
            <person name="Xu W."/>
            <person name="Pan J."/>
            <person name="Luo Z.H."/>
            <person name="Li M."/>
        </authorList>
    </citation>
    <scope>NUCLEOTIDE SEQUENCE [LARGE SCALE GENOMIC DNA]</scope>
    <source>
        <strain evidence="10">HyVt-460</strain>
    </source>
</reference>
<evidence type="ECO:0000256" key="6">
    <source>
        <dbReference type="ARBA" id="ARBA00023136"/>
    </source>
</evidence>
<feature type="transmembrane region" description="Helical" evidence="9">
    <location>
        <begin position="20"/>
        <end position="43"/>
    </location>
</feature>
<dbReference type="AlphaFoldDB" id="A0A7V5RQI3"/>
<organism evidence="10">
    <name type="scientific">Caldithrix abyssi</name>
    <dbReference type="NCBI Taxonomy" id="187145"/>
    <lineage>
        <taxon>Bacteria</taxon>
        <taxon>Pseudomonadati</taxon>
        <taxon>Calditrichota</taxon>
        <taxon>Calditrichia</taxon>
        <taxon>Calditrichales</taxon>
        <taxon>Calditrichaceae</taxon>
        <taxon>Caldithrix</taxon>
    </lineage>
</organism>
<evidence type="ECO:0000256" key="2">
    <source>
        <dbReference type="ARBA" id="ARBA00022692"/>
    </source>
</evidence>
<dbReference type="GO" id="GO:0016020">
    <property type="term" value="C:membrane"/>
    <property type="evidence" value="ECO:0007669"/>
    <property type="project" value="UniProtKB-SubCell"/>
</dbReference>
<evidence type="ECO:0000256" key="3">
    <source>
        <dbReference type="ARBA" id="ARBA00022968"/>
    </source>
</evidence>
<evidence type="ECO:0000256" key="4">
    <source>
        <dbReference type="ARBA" id="ARBA00022989"/>
    </source>
</evidence>
<keyword evidence="5 7" id="KW-0175">Coiled coil</keyword>
<comment type="subcellular location">
    <subcellularLocation>
        <location evidence="1">Membrane</location>
        <topology evidence="1">Single-pass type II membrane protein</topology>
    </subcellularLocation>
</comment>
<keyword evidence="2 9" id="KW-0812">Transmembrane</keyword>